<feature type="transmembrane region" description="Helical" evidence="6">
    <location>
        <begin position="328"/>
        <end position="350"/>
    </location>
</feature>
<keyword evidence="9" id="KW-1185">Reference proteome</keyword>
<proteinExistence type="predicted"/>
<accession>A0A8H4RUU7</accession>
<keyword evidence="5 6" id="KW-0472">Membrane</keyword>
<dbReference type="PROSITE" id="PS50850">
    <property type="entry name" value="MFS"/>
    <property type="match status" value="1"/>
</dbReference>
<evidence type="ECO:0000256" key="6">
    <source>
        <dbReference type="SAM" id="Phobius"/>
    </source>
</evidence>
<keyword evidence="3 6" id="KW-0812">Transmembrane</keyword>
<evidence type="ECO:0000313" key="8">
    <source>
        <dbReference type="EMBL" id="KAF4635526.1"/>
    </source>
</evidence>
<dbReference type="EMBL" id="JAAMPI010000114">
    <property type="protein sequence ID" value="KAF4635526.1"/>
    <property type="molecule type" value="Genomic_DNA"/>
</dbReference>
<dbReference type="PANTHER" id="PTHR43791">
    <property type="entry name" value="PERMEASE-RELATED"/>
    <property type="match status" value="1"/>
</dbReference>
<dbReference type="InterPro" id="IPR036259">
    <property type="entry name" value="MFS_trans_sf"/>
</dbReference>
<evidence type="ECO:0000256" key="1">
    <source>
        <dbReference type="ARBA" id="ARBA00004141"/>
    </source>
</evidence>
<evidence type="ECO:0000259" key="7">
    <source>
        <dbReference type="PROSITE" id="PS50850"/>
    </source>
</evidence>
<dbReference type="Proteomes" id="UP000566819">
    <property type="component" value="Unassembled WGS sequence"/>
</dbReference>
<dbReference type="Pfam" id="PF07690">
    <property type="entry name" value="MFS_1"/>
    <property type="match status" value="1"/>
</dbReference>
<dbReference type="OrthoDB" id="19923at2759"/>
<feature type="transmembrane region" description="Helical" evidence="6">
    <location>
        <begin position="357"/>
        <end position="375"/>
    </location>
</feature>
<dbReference type="GO" id="GO:0022857">
    <property type="term" value="F:transmembrane transporter activity"/>
    <property type="evidence" value="ECO:0007669"/>
    <property type="project" value="InterPro"/>
</dbReference>
<feature type="transmembrane region" description="Helical" evidence="6">
    <location>
        <begin position="387"/>
        <end position="407"/>
    </location>
</feature>
<feature type="transmembrane region" description="Helical" evidence="6">
    <location>
        <begin position="99"/>
        <end position="117"/>
    </location>
</feature>
<feature type="transmembrane region" description="Helical" evidence="6">
    <location>
        <begin position="156"/>
        <end position="176"/>
    </location>
</feature>
<protein>
    <recommendedName>
        <fullName evidence="7">Major facilitator superfamily (MFS) profile domain-containing protein</fullName>
    </recommendedName>
</protein>
<evidence type="ECO:0000256" key="2">
    <source>
        <dbReference type="ARBA" id="ARBA00022448"/>
    </source>
</evidence>
<dbReference type="InterPro" id="IPR011701">
    <property type="entry name" value="MFS"/>
</dbReference>
<gene>
    <name evidence="8" type="ORF">G7Y89_g2567</name>
</gene>
<feature type="transmembrane region" description="Helical" evidence="6">
    <location>
        <begin position="129"/>
        <end position="150"/>
    </location>
</feature>
<reference evidence="8 9" key="1">
    <citation type="submission" date="2020-03" db="EMBL/GenBank/DDBJ databases">
        <title>Draft Genome Sequence of Cudoniella acicularis.</title>
        <authorList>
            <person name="Buettner E."/>
            <person name="Kellner H."/>
        </authorList>
    </citation>
    <scope>NUCLEOTIDE SEQUENCE [LARGE SCALE GENOMIC DNA]</scope>
    <source>
        <strain evidence="8 9">DSM 108380</strain>
    </source>
</reference>
<evidence type="ECO:0000313" key="9">
    <source>
        <dbReference type="Proteomes" id="UP000566819"/>
    </source>
</evidence>
<dbReference type="AlphaFoldDB" id="A0A8H4RUU7"/>
<evidence type="ECO:0000256" key="5">
    <source>
        <dbReference type="ARBA" id="ARBA00023136"/>
    </source>
</evidence>
<feature type="domain" description="Major facilitator superfamily (MFS) profile" evidence="7">
    <location>
        <begin position="60"/>
        <end position="506"/>
    </location>
</feature>
<sequence>MLTVADFAASSVAMASTEKETVLTDLEKTALSEIDSPSRSPIQLSPLQYRKIIWKLDLHLLPPLFALWFVSLMDRINIGSAAIFGIQKDLGMSPKSNDFNIALIIVLVGLVTMEVPSNWLLKKTSPSKVLAIESLLLAIFTIGEGVITTFTGFKVLRFFVGVFEAGLIPGSVFLLAQYYPEYELQRRLSMLMVGNAVSTAFGGLLALAIAGIHSSNGYHPWRWIFIIEGCITVGITVIVYPFMSDWPATAKWLTTQEKAVLSENIRGRGLIGRMDRLDAKALQRIFLDWKMYVVGATACCTTVTLYSVAIFAPTIISQFSANQSPRHVQALTIPIFVAASVGCLAAAYASDKTKHRSAFVLFGYSLTIVGAGILMNQEHFNVHVKYGALYFMEVGSFISLPMLWTMLVNNMTTPNSATLIEGSRPTTQNDLMKSEPYLLTPATFSQHNWRQIRKINRDLADPRKKHLEDWIEGLSSPLRCRSDFILPKFNQTTGTAHLNLCREKTA</sequence>
<comment type="caution">
    <text evidence="8">The sequence shown here is derived from an EMBL/GenBank/DDBJ whole genome shotgun (WGS) entry which is preliminary data.</text>
</comment>
<keyword evidence="4 6" id="KW-1133">Transmembrane helix</keyword>
<evidence type="ECO:0000256" key="3">
    <source>
        <dbReference type="ARBA" id="ARBA00022692"/>
    </source>
</evidence>
<dbReference type="SUPFAM" id="SSF103473">
    <property type="entry name" value="MFS general substrate transporter"/>
    <property type="match status" value="1"/>
</dbReference>
<feature type="transmembrane region" description="Helical" evidence="6">
    <location>
        <begin position="292"/>
        <end position="316"/>
    </location>
</feature>
<keyword evidence="2" id="KW-0813">Transport</keyword>
<comment type="subcellular location">
    <subcellularLocation>
        <location evidence="1">Membrane</location>
        <topology evidence="1">Multi-pass membrane protein</topology>
    </subcellularLocation>
</comment>
<feature type="transmembrane region" description="Helical" evidence="6">
    <location>
        <begin position="188"/>
        <end position="211"/>
    </location>
</feature>
<dbReference type="InterPro" id="IPR020846">
    <property type="entry name" value="MFS_dom"/>
</dbReference>
<dbReference type="GO" id="GO:0016020">
    <property type="term" value="C:membrane"/>
    <property type="evidence" value="ECO:0007669"/>
    <property type="project" value="UniProtKB-SubCell"/>
</dbReference>
<dbReference type="PANTHER" id="PTHR43791:SF52">
    <property type="entry name" value="TRANSPORTER, PUTATIVE (AFU_ORTHOLOGUE AFUA_1G11820)-RELATED"/>
    <property type="match status" value="1"/>
</dbReference>
<organism evidence="8 9">
    <name type="scientific">Cudoniella acicularis</name>
    <dbReference type="NCBI Taxonomy" id="354080"/>
    <lineage>
        <taxon>Eukaryota</taxon>
        <taxon>Fungi</taxon>
        <taxon>Dikarya</taxon>
        <taxon>Ascomycota</taxon>
        <taxon>Pezizomycotina</taxon>
        <taxon>Leotiomycetes</taxon>
        <taxon>Helotiales</taxon>
        <taxon>Tricladiaceae</taxon>
        <taxon>Cudoniella</taxon>
    </lineage>
</organism>
<feature type="transmembrane region" description="Helical" evidence="6">
    <location>
        <begin position="60"/>
        <end position="87"/>
    </location>
</feature>
<evidence type="ECO:0000256" key="4">
    <source>
        <dbReference type="ARBA" id="ARBA00022989"/>
    </source>
</evidence>
<dbReference type="Gene3D" id="1.20.1250.20">
    <property type="entry name" value="MFS general substrate transporter like domains"/>
    <property type="match status" value="1"/>
</dbReference>
<name>A0A8H4RUU7_9HELO</name>
<feature type="transmembrane region" description="Helical" evidence="6">
    <location>
        <begin position="223"/>
        <end position="243"/>
    </location>
</feature>